<evidence type="ECO:0000256" key="1">
    <source>
        <dbReference type="SAM" id="MobiDB-lite"/>
    </source>
</evidence>
<sequence length="461" mass="50076">MSRAATPSQQEGPDNSPPKLPQGYVAQWDGSSRKFYYVETATGVSTWTVPSKASASVPVVAPTPQPEGSPYDMPPAYEKGDPESQVGEADRVSRTVEEAGNNNNFGYTPTSHSSSGGGYTGEAPPTSYQPSNPSGSYNPSPNPQSQQYSGGNQHQSSTYPSTSYSQSPQPGQPPSTDHSNSNYNQASHYNSSGATMHGALQQDANNPPPYHQQQAQQGQYPPPPPQPDTHNSKVATNPIPPLHHMAANSSLPSRAIHPNKHRTDKCKGANTLRVHHHHNLMARNQHHTEEEEDIRNSSSNSSMADRPVVAATKPTEGNSSREAGHRVDSPAKAGTARRITALCRRSQDGDDAADDDVERFELARRVPCSHQRDVAAKGYECDESFASLFELQRAVAAIVLFQAGGKSRGERLQHSAFAIDDGMDVMCVISCLLNHTRVRLYTHDYVCIVDDGNNKRAYREL</sequence>
<accession>A0AA43TWI4</accession>
<gene>
    <name evidence="3" type="ORF">OHK93_008428</name>
</gene>
<feature type="region of interest" description="Disordered" evidence="1">
    <location>
        <begin position="47"/>
        <end position="246"/>
    </location>
</feature>
<feature type="compositionally biased region" description="Basic and acidic residues" evidence="1">
    <location>
        <begin position="78"/>
        <end position="97"/>
    </location>
</feature>
<feature type="domain" description="WW" evidence="2">
    <location>
        <begin position="18"/>
        <end position="52"/>
    </location>
</feature>
<reference evidence="3" key="1">
    <citation type="journal article" date="2023" name="Genome Biol. Evol.">
        <title>First Whole Genome Sequence and Flow Cytometry Genome Size Data for the Lichen-Forming Fungus Ramalina farinacea (Ascomycota).</title>
        <authorList>
            <person name="Llewellyn T."/>
            <person name="Mian S."/>
            <person name="Hill R."/>
            <person name="Leitch I.J."/>
            <person name="Gaya E."/>
        </authorList>
    </citation>
    <scope>NUCLEOTIDE SEQUENCE</scope>
    <source>
        <strain evidence="3">LIQ254RAFAR</strain>
    </source>
</reference>
<keyword evidence="4" id="KW-1185">Reference proteome</keyword>
<feature type="region of interest" description="Disordered" evidence="1">
    <location>
        <begin position="1"/>
        <end position="25"/>
    </location>
</feature>
<organism evidence="3 4">
    <name type="scientific">Ramalina farinacea</name>
    <dbReference type="NCBI Taxonomy" id="258253"/>
    <lineage>
        <taxon>Eukaryota</taxon>
        <taxon>Fungi</taxon>
        <taxon>Dikarya</taxon>
        <taxon>Ascomycota</taxon>
        <taxon>Pezizomycotina</taxon>
        <taxon>Lecanoromycetes</taxon>
        <taxon>OSLEUM clade</taxon>
        <taxon>Lecanoromycetidae</taxon>
        <taxon>Lecanorales</taxon>
        <taxon>Lecanorineae</taxon>
        <taxon>Ramalinaceae</taxon>
        <taxon>Ramalina</taxon>
    </lineage>
</organism>
<feature type="compositionally biased region" description="Polar residues" evidence="1">
    <location>
        <begin position="1"/>
        <end position="13"/>
    </location>
</feature>
<feature type="compositionally biased region" description="Low complexity" evidence="1">
    <location>
        <begin position="128"/>
        <end position="169"/>
    </location>
</feature>
<feature type="compositionally biased region" description="Low complexity" evidence="1">
    <location>
        <begin position="49"/>
        <end position="60"/>
    </location>
</feature>
<dbReference type="Gene3D" id="2.20.70.10">
    <property type="match status" value="1"/>
</dbReference>
<dbReference type="Pfam" id="PF00397">
    <property type="entry name" value="WW"/>
    <property type="match status" value="1"/>
</dbReference>
<protein>
    <recommendedName>
        <fullName evidence="2">WW domain-containing protein</fullName>
    </recommendedName>
</protein>
<dbReference type="InterPro" id="IPR001202">
    <property type="entry name" value="WW_dom"/>
</dbReference>
<evidence type="ECO:0000313" key="3">
    <source>
        <dbReference type="EMBL" id="MDI1489150.1"/>
    </source>
</evidence>
<evidence type="ECO:0000259" key="2">
    <source>
        <dbReference type="PROSITE" id="PS50020"/>
    </source>
</evidence>
<feature type="compositionally biased region" description="Polar residues" evidence="1">
    <location>
        <begin position="177"/>
        <end position="194"/>
    </location>
</feature>
<dbReference type="EMBL" id="JAPUFD010000009">
    <property type="protein sequence ID" value="MDI1489150.1"/>
    <property type="molecule type" value="Genomic_DNA"/>
</dbReference>
<proteinExistence type="predicted"/>
<comment type="caution">
    <text evidence="3">The sequence shown here is derived from an EMBL/GenBank/DDBJ whole genome shotgun (WGS) entry which is preliminary data.</text>
</comment>
<dbReference type="AlphaFoldDB" id="A0AA43TWI4"/>
<dbReference type="SUPFAM" id="SSF51045">
    <property type="entry name" value="WW domain"/>
    <property type="match status" value="1"/>
</dbReference>
<dbReference type="InterPro" id="IPR036020">
    <property type="entry name" value="WW_dom_sf"/>
</dbReference>
<name>A0AA43TWI4_9LECA</name>
<feature type="region of interest" description="Disordered" evidence="1">
    <location>
        <begin position="281"/>
        <end position="335"/>
    </location>
</feature>
<dbReference type="PROSITE" id="PS50020">
    <property type="entry name" value="WW_DOMAIN_2"/>
    <property type="match status" value="1"/>
</dbReference>
<dbReference type="Proteomes" id="UP001161017">
    <property type="component" value="Unassembled WGS sequence"/>
</dbReference>
<evidence type="ECO:0000313" key="4">
    <source>
        <dbReference type="Proteomes" id="UP001161017"/>
    </source>
</evidence>